<evidence type="ECO:0000256" key="1">
    <source>
        <dbReference type="SAM" id="Coils"/>
    </source>
</evidence>
<dbReference type="AlphaFoldDB" id="A0A3P7MGC1"/>
<reference evidence="2 3" key="1">
    <citation type="submission" date="2018-11" db="EMBL/GenBank/DDBJ databases">
        <authorList>
            <consortium name="Pathogen Informatics"/>
        </authorList>
    </citation>
    <scope>NUCLEOTIDE SEQUENCE [LARGE SCALE GENOMIC DNA]</scope>
</reference>
<proteinExistence type="predicted"/>
<evidence type="ECO:0000313" key="2">
    <source>
        <dbReference type="EMBL" id="VDN28544.1"/>
    </source>
</evidence>
<name>A0A3P7MGC1_CYLGO</name>
<gene>
    <name evidence="2" type="ORF">CGOC_LOCUS10991</name>
</gene>
<organism evidence="2 3">
    <name type="scientific">Cylicostephanus goldi</name>
    <name type="common">Nematode worm</name>
    <dbReference type="NCBI Taxonomy" id="71465"/>
    <lineage>
        <taxon>Eukaryota</taxon>
        <taxon>Metazoa</taxon>
        <taxon>Ecdysozoa</taxon>
        <taxon>Nematoda</taxon>
        <taxon>Chromadorea</taxon>
        <taxon>Rhabditida</taxon>
        <taxon>Rhabditina</taxon>
        <taxon>Rhabditomorpha</taxon>
        <taxon>Strongyloidea</taxon>
        <taxon>Strongylidae</taxon>
        <taxon>Cylicostephanus</taxon>
    </lineage>
</organism>
<protein>
    <submittedName>
        <fullName evidence="2">Uncharacterized protein</fullName>
    </submittedName>
</protein>
<keyword evidence="1" id="KW-0175">Coiled coil</keyword>
<dbReference type="EMBL" id="UYRV01113899">
    <property type="protein sequence ID" value="VDN28544.1"/>
    <property type="molecule type" value="Genomic_DNA"/>
</dbReference>
<keyword evidence="3" id="KW-1185">Reference proteome</keyword>
<dbReference type="Proteomes" id="UP000271889">
    <property type="component" value="Unassembled WGS sequence"/>
</dbReference>
<sequence>MKCNTKTSPEEQLKLAKEGMIRQVEAAEAVKNDYTHLKEDFYISQGDPRETMIVTNAKTQTDGQAPQNDLLDEMEDTKVMYVTYDDESEREDHGVGQEQMAVIDEDLCNDRDDEPMDDERYFHKLLEEDEQQMEMEKAQVRREVEKKEEECRELAEDIQEMNRILQRYPHRHLEKLHKGRTCKLIVHS</sequence>
<feature type="non-terminal residue" evidence="2">
    <location>
        <position position="188"/>
    </location>
</feature>
<feature type="coiled-coil region" evidence="1">
    <location>
        <begin position="123"/>
        <end position="164"/>
    </location>
</feature>
<accession>A0A3P7MGC1</accession>
<evidence type="ECO:0000313" key="3">
    <source>
        <dbReference type="Proteomes" id="UP000271889"/>
    </source>
</evidence>